<dbReference type="VEuPathDB" id="FungiDB:An08g06830"/>
<dbReference type="GeneID" id="84591719"/>
<name>A0AAJ8BW91_ASPNG</name>
<gene>
    <name evidence="1" type="ORF">An08g06830</name>
</gene>
<evidence type="ECO:0000313" key="1">
    <source>
        <dbReference type="RefSeq" id="XP_059604123.1"/>
    </source>
</evidence>
<dbReference type="KEGG" id="ang:An08g06830"/>
<organism evidence="1">
    <name type="scientific">Aspergillus niger</name>
    <dbReference type="NCBI Taxonomy" id="5061"/>
    <lineage>
        <taxon>Eukaryota</taxon>
        <taxon>Fungi</taxon>
        <taxon>Dikarya</taxon>
        <taxon>Ascomycota</taxon>
        <taxon>Pezizomycotina</taxon>
        <taxon>Eurotiomycetes</taxon>
        <taxon>Eurotiomycetidae</taxon>
        <taxon>Eurotiales</taxon>
        <taxon>Aspergillaceae</taxon>
        <taxon>Aspergillus</taxon>
        <taxon>Aspergillus subgen. Circumdati</taxon>
    </lineage>
</organism>
<proteinExistence type="predicted"/>
<sequence>MDDTRKISRPEYTTYLFSAINSDNESESPYQLLMGHL</sequence>
<protein>
    <submittedName>
        <fullName evidence="1">Uncharacterized protein</fullName>
    </submittedName>
</protein>
<accession>A0AAJ8BW91</accession>
<reference evidence="1" key="2">
    <citation type="submission" date="2025-08" db="UniProtKB">
        <authorList>
            <consortium name="RefSeq"/>
        </authorList>
    </citation>
    <scope>IDENTIFICATION</scope>
</reference>
<reference evidence="1" key="1">
    <citation type="submission" date="2025-02" db="EMBL/GenBank/DDBJ databases">
        <authorList>
            <consortium name="NCBI Genome Project"/>
        </authorList>
    </citation>
    <scope>NUCLEOTIDE SEQUENCE</scope>
</reference>
<dbReference type="RefSeq" id="XP_059604123.1">
    <property type="nucleotide sequence ID" value="XM_059749153.1"/>
</dbReference>
<dbReference type="AlphaFoldDB" id="A0AAJ8BW91"/>